<feature type="transmembrane region" description="Helical" evidence="1">
    <location>
        <begin position="20"/>
        <end position="42"/>
    </location>
</feature>
<keyword evidence="3" id="KW-1185">Reference proteome</keyword>
<evidence type="ECO:0000313" key="2">
    <source>
        <dbReference type="EMBL" id="MBP2360098.1"/>
    </source>
</evidence>
<feature type="transmembrane region" description="Helical" evidence="1">
    <location>
        <begin position="49"/>
        <end position="66"/>
    </location>
</feature>
<evidence type="ECO:0008006" key="4">
    <source>
        <dbReference type="Google" id="ProtNLM"/>
    </source>
</evidence>
<evidence type="ECO:0000256" key="1">
    <source>
        <dbReference type="SAM" id="Phobius"/>
    </source>
</evidence>
<keyword evidence="1" id="KW-1133">Transmembrane helix</keyword>
<protein>
    <recommendedName>
        <fullName evidence="4">Integral membrane protein</fullName>
    </recommendedName>
</protein>
<dbReference type="Pfam" id="PF25637">
    <property type="entry name" value="DUF7942"/>
    <property type="match status" value="1"/>
</dbReference>
<dbReference type="RefSeq" id="WP_056792999.1">
    <property type="nucleotide sequence ID" value="NZ_BMWJ01000004.1"/>
</dbReference>
<keyword evidence="1" id="KW-0812">Transmembrane</keyword>
<name>A0ABS4V8C7_9ACTN</name>
<organism evidence="2 3">
    <name type="scientific">Streptomyces clavifer</name>
    <dbReference type="NCBI Taxonomy" id="68188"/>
    <lineage>
        <taxon>Bacteria</taxon>
        <taxon>Bacillati</taxon>
        <taxon>Actinomycetota</taxon>
        <taxon>Actinomycetes</taxon>
        <taxon>Kitasatosporales</taxon>
        <taxon>Streptomycetaceae</taxon>
        <taxon>Streptomyces</taxon>
    </lineage>
</organism>
<accession>A0ABS4V8C7</accession>
<reference evidence="2 3" key="1">
    <citation type="submission" date="2021-03" db="EMBL/GenBank/DDBJ databases">
        <title>Sequencing the genomes of 1000 actinobacteria strains.</title>
        <authorList>
            <person name="Klenk H.-P."/>
        </authorList>
    </citation>
    <scope>NUCLEOTIDE SEQUENCE [LARGE SCALE GENOMIC DNA]</scope>
    <source>
        <strain evidence="2 3">DSM 40843</strain>
    </source>
</reference>
<feature type="transmembrane region" description="Helical" evidence="1">
    <location>
        <begin position="72"/>
        <end position="92"/>
    </location>
</feature>
<proteinExistence type="predicted"/>
<dbReference type="GeneID" id="97343801"/>
<keyword evidence="1" id="KW-0472">Membrane</keyword>
<comment type="caution">
    <text evidence="2">The sequence shown here is derived from an EMBL/GenBank/DDBJ whole genome shotgun (WGS) entry which is preliminary data.</text>
</comment>
<evidence type="ECO:0000313" key="3">
    <source>
        <dbReference type="Proteomes" id="UP001519311"/>
    </source>
</evidence>
<dbReference type="NCBIfam" id="NF046119">
    <property type="entry name" value="memb_SCO4225"/>
    <property type="match status" value="1"/>
</dbReference>
<dbReference type="InterPro" id="IPR057702">
    <property type="entry name" value="DUF7942"/>
</dbReference>
<gene>
    <name evidence="2" type="ORF">JOF59_002498</name>
</gene>
<dbReference type="EMBL" id="JAGINS010000001">
    <property type="protein sequence ID" value="MBP2360098.1"/>
    <property type="molecule type" value="Genomic_DNA"/>
</dbReference>
<sequence length="108" mass="11108">MAASSRTLPQSLRHYLVNPAALGYLAVVAAVGVWVGLDMLLVERVDASFAGVWLFIVTAPTSFLFVTLPGELLLAGIAVGAVAQALALGAAYRSARGRAARRTSPAGA</sequence>
<dbReference type="Proteomes" id="UP001519311">
    <property type="component" value="Unassembled WGS sequence"/>
</dbReference>